<protein>
    <submittedName>
        <fullName evidence="1">Uncharacterized protein</fullName>
    </submittedName>
</protein>
<dbReference type="EMBL" id="EU973917">
    <property type="protein sequence ID" value="ACG46035.1"/>
    <property type="molecule type" value="mRNA"/>
</dbReference>
<dbReference type="EMBL" id="EU968196">
    <property type="protein sequence ID" value="ACG40314.1"/>
    <property type="molecule type" value="mRNA"/>
</dbReference>
<sequence length="51" mass="5396">MNPPHVVTKTRGFSGIVSGARGISLATGPCAWQCGGAIISRRSAWHRRGPH</sequence>
<evidence type="ECO:0000313" key="1">
    <source>
        <dbReference type="EMBL" id="ACG40314.1"/>
    </source>
</evidence>
<dbReference type="AlphaFoldDB" id="B6TT81"/>
<name>B6TT81_MAIZE</name>
<reference evidence="1" key="1">
    <citation type="journal article" date="2009" name="Plant Mol. Biol.">
        <title>Insights into corn genes derived from large-scale cDNA sequencing.</title>
        <authorList>
            <person name="Alexandrov N.N."/>
            <person name="Brover V.V."/>
            <person name="Freidin S."/>
            <person name="Troukhan M.E."/>
            <person name="Tatarinova T.V."/>
            <person name="Zhang H."/>
            <person name="Swaller T.J."/>
            <person name="Lu Y.P."/>
            <person name="Bouck J."/>
            <person name="Flavell R.B."/>
            <person name="Feldmann K.A."/>
        </authorList>
    </citation>
    <scope>NUCLEOTIDE SEQUENCE</scope>
</reference>
<accession>B6TT81</accession>
<proteinExistence type="evidence at transcript level"/>
<organism evidence="1">
    <name type="scientific">Zea mays</name>
    <name type="common">Maize</name>
    <dbReference type="NCBI Taxonomy" id="4577"/>
    <lineage>
        <taxon>Eukaryota</taxon>
        <taxon>Viridiplantae</taxon>
        <taxon>Streptophyta</taxon>
        <taxon>Embryophyta</taxon>
        <taxon>Tracheophyta</taxon>
        <taxon>Spermatophyta</taxon>
        <taxon>Magnoliopsida</taxon>
        <taxon>Liliopsida</taxon>
        <taxon>Poales</taxon>
        <taxon>Poaceae</taxon>
        <taxon>PACMAD clade</taxon>
        <taxon>Panicoideae</taxon>
        <taxon>Andropogonodae</taxon>
        <taxon>Andropogoneae</taxon>
        <taxon>Tripsacinae</taxon>
        <taxon>Zea</taxon>
    </lineage>
</organism>